<dbReference type="RefSeq" id="WP_112633730.1">
    <property type="nucleotide sequence ID" value="NZ_QMEV01000031.1"/>
</dbReference>
<accession>A0A329LNP6</accession>
<dbReference type="Proteomes" id="UP000250915">
    <property type="component" value="Unassembled WGS sequence"/>
</dbReference>
<name>A0A329LNP6_9MYCO</name>
<gene>
    <name evidence="4" type="ORF">DQP57_15180</name>
</gene>
<dbReference type="OrthoDB" id="4789771at2"/>
<sequence length="556" mass="59508">MTWGHFTEAELIAAAGGDPWAINQSLQAGSPFQISQLAEAFHGAGRHTAEADHAFEDARKRFAAAWNHEQGGHPINDSDEVQRVTKSLGAQSEQLPKIGAELESIAAALADAQKQGAQEIALLESELRGLDRVLAAIEHDLGFDLPPGERDKLEKLRQAVHAQAVDDVRGAVKQMNSIRNAYSDTLRKSMGNLHADGYDPAKAVDDWIEQPLRGVVRNLGPVAGTGGIPGIPGIGAADLGEVVEVPGQNGQPGKLFAIFGDSFTGDKAYDGKHYPSVAVPVTFDEQGRPHFGAPLTGPDGQNVLFPPPPQAAGTDTLPAGSIRMSDGTTYMMVAGTDKLNPTGGSWLVKVTNDPSQGWKPIDKSWRPWTPNPPNPNDPIHPGTSATSQPTQISGFQAKDGKVYIAADSFDRSRGVTMYRVDPNQVTDRDAWQPWTGSGWGQPGELATVPMSPNTYGELSFREVDGKPVLSGFNSTFGTNQVEVRVANDPLEIFSGRAPTVVAHNDTGNTPISIRQPYGGYILPGSSLNNLNLFLSQWNTDANTPYNVQQVQVTPAQ</sequence>
<proteinExistence type="predicted"/>
<dbReference type="EMBL" id="QMEV01000031">
    <property type="protein sequence ID" value="RAV09474.1"/>
    <property type="molecule type" value="Genomic_DNA"/>
</dbReference>
<evidence type="ECO:0000313" key="4">
    <source>
        <dbReference type="EMBL" id="RAV09474.1"/>
    </source>
</evidence>
<evidence type="ECO:0008006" key="6">
    <source>
        <dbReference type="Google" id="ProtNLM"/>
    </source>
</evidence>
<dbReference type="AlphaFoldDB" id="A0A329LNP6"/>
<evidence type="ECO:0000313" key="5">
    <source>
        <dbReference type="Proteomes" id="UP000250915"/>
    </source>
</evidence>
<feature type="domain" description="DUF4185" evidence="2">
    <location>
        <begin position="233"/>
        <end position="550"/>
    </location>
</feature>
<evidence type="ECO:0000259" key="2">
    <source>
        <dbReference type="Pfam" id="PF13810"/>
    </source>
</evidence>
<feature type="compositionally biased region" description="Pro residues" evidence="1">
    <location>
        <begin position="369"/>
        <end position="378"/>
    </location>
</feature>
<protein>
    <recommendedName>
        <fullName evidence="6">DUF4185 domain-containing protein</fullName>
    </recommendedName>
</protein>
<feature type="domain" description="Predicted hydrolase N-terminal" evidence="3">
    <location>
        <begin position="1"/>
        <end position="193"/>
    </location>
</feature>
<dbReference type="InterPro" id="IPR025442">
    <property type="entry name" value="DUF4185"/>
</dbReference>
<evidence type="ECO:0000256" key="1">
    <source>
        <dbReference type="SAM" id="MobiDB-lite"/>
    </source>
</evidence>
<feature type="region of interest" description="Disordered" evidence="1">
    <location>
        <begin position="363"/>
        <end position="391"/>
    </location>
</feature>
<evidence type="ECO:0000259" key="3">
    <source>
        <dbReference type="Pfam" id="PF22905"/>
    </source>
</evidence>
<organism evidence="4 5">
    <name type="scientific">Mycobacterium colombiense</name>
    <dbReference type="NCBI Taxonomy" id="339268"/>
    <lineage>
        <taxon>Bacteria</taxon>
        <taxon>Bacillati</taxon>
        <taxon>Actinomycetota</taxon>
        <taxon>Actinomycetes</taxon>
        <taxon>Mycobacteriales</taxon>
        <taxon>Mycobacteriaceae</taxon>
        <taxon>Mycobacterium</taxon>
        <taxon>Mycobacterium avium complex (MAC)</taxon>
    </lineage>
</organism>
<dbReference type="Pfam" id="PF13810">
    <property type="entry name" value="DUF4185"/>
    <property type="match status" value="1"/>
</dbReference>
<dbReference type="InterPro" id="IPR054469">
    <property type="entry name" value="Pred_hydrolase_N"/>
</dbReference>
<dbReference type="Pfam" id="PF22905">
    <property type="entry name" value="Hydro_N_hd"/>
    <property type="match status" value="1"/>
</dbReference>
<reference evidence="4 5" key="1">
    <citation type="submission" date="2018-06" db="EMBL/GenBank/DDBJ databases">
        <title>NTM in soil in Japan.</title>
        <authorList>
            <person name="Ohya K."/>
        </authorList>
    </citation>
    <scope>NUCLEOTIDE SEQUENCE [LARGE SCALE GENOMIC DNA]</scope>
    <source>
        <strain evidence="4 5">GF28</strain>
    </source>
</reference>
<comment type="caution">
    <text evidence="4">The sequence shown here is derived from an EMBL/GenBank/DDBJ whole genome shotgun (WGS) entry which is preliminary data.</text>
</comment>